<proteinExistence type="inferred from homology"/>
<dbReference type="GO" id="GO:0008876">
    <property type="term" value="F:quinoprotein glucose dehydrogenase activity"/>
    <property type="evidence" value="ECO:0007669"/>
    <property type="project" value="UniProtKB-EC"/>
</dbReference>
<feature type="region of interest" description="Disordered" evidence="4">
    <location>
        <begin position="624"/>
        <end position="647"/>
    </location>
</feature>
<feature type="transmembrane region" description="Helical" evidence="5">
    <location>
        <begin position="39"/>
        <end position="56"/>
    </location>
</feature>
<dbReference type="PANTHER" id="PTHR32303">
    <property type="entry name" value="QUINOPROTEIN ALCOHOL DEHYDROGENASE (CYTOCHROME C)"/>
    <property type="match status" value="1"/>
</dbReference>
<gene>
    <name evidence="8" type="ORF">H5V43_15745</name>
    <name evidence="7" type="ORF">SFOMI_0221</name>
</gene>
<accession>A0A292Z9Z2</accession>
<dbReference type="SUPFAM" id="SSF50998">
    <property type="entry name" value="Quinoprotein alcohol dehydrogenase-like"/>
    <property type="match status" value="1"/>
</dbReference>
<name>A0A292Z9Z2_SPHSA</name>
<reference evidence="7" key="4">
    <citation type="submission" date="2017-10" db="EMBL/GenBank/DDBJ databases">
        <authorList>
            <person name="Banno H."/>
            <person name="Chua N.-H."/>
        </authorList>
    </citation>
    <scope>NUCLEOTIDE SEQUENCE</scope>
    <source>
        <strain evidence="7">OMI</strain>
    </source>
</reference>
<evidence type="ECO:0000256" key="4">
    <source>
        <dbReference type="SAM" id="MobiDB-lite"/>
    </source>
</evidence>
<evidence type="ECO:0000313" key="9">
    <source>
        <dbReference type="Proteomes" id="UP000221538"/>
    </source>
</evidence>
<feature type="transmembrane region" description="Helical" evidence="5">
    <location>
        <begin position="85"/>
        <end position="108"/>
    </location>
</feature>
<dbReference type="EC" id="1.1.5.2" evidence="7"/>
<keyword evidence="3 7" id="KW-0560">Oxidoreductase</keyword>
<dbReference type="EMBL" id="BEWI01000030">
    <property type="protein sequence ID" value="GAY19701.1"/>
    <property type="molecule type" value="Genomic_DNA"/>
</dbReference>
<dbReference type="SMART" id="SM00564">
    <property type="entry name" value="PQQ"/>
    <property type="match status" value="4"/>
</dbReference>
<keyword evidence="5" id="KW-0472">Membrane</keyword>
<organism evidence="7 9">
    <name type="scientific">Sphingobium fuliginis (strain ATCC 27551)</name>
    <dbReference type="NCBI Taxonomy" id="336203"/>
    <lineage>
        <taxon>Bacteria</taxon>
        <taxon>Pseudomonadati</taxon>
        <taxon>Pseudomonadota</taxon>
        <taxon>Alphaproteobacteria</taxon>
        <taxon>Sphingomonadales</taxon>
        <taxon>Sphingomonadaceae</taxon>
        <taxon>Sphingobium</taxon>
    </lineage>
</organism>
<reference evidence="10" key="5">
    <citation type="submission" date="2020-08" db="EMBL/GenBank/DDBJ databases">
        <title>Complete genome sequence of Sphingobium barthaii strain KK22, a high-molecular-weight polycyclic aromatic hydrocarbon-degrading soil bacterium.</title>
        <authorList>
            <person name="Mori J.F."/>
            <person name="Kanaly R.A."/>
        </authorList>
    </citation>
    <scope>NUCLEOTIDE SEQUENCE [LARGE SCALE GENOMIC DNA]</scope>
    <source>
        <strain evidence="10">KK22</strain>
    </source>
</reference>
<dbReference type="InterPro" id="IPR018391">
    <property type="entry name" value="PQQ_b-propeller_rpt"/>
</dbReference>
<dbReference type="Pfam" id="PF01011">
    <property type="entry name" value="PQQ"/>
    <property type="match status" value="1"/>
</dbReference>
<dbReference type="KEGG" id="sbar:H5V43_15745"/>
<feature type="transmembrane region" description="Helical" evidence="5">
    <location>
        <begin position="12"/>
        <end position="33"/>
    </location>
</feature>
<evidence type="ECO:0000256" key="2">
    <source>
        <dbReference type="ARBA" id="ARBA00008156"/>
    </source>
</evidence>
<dbReference type="InterPro" id="IPR017511">
    <property type="entry name" value="PQQ_mDH"/>
</dbReference>
<reference evidence="7 9" key="2">
    <citation type="journal article" date="2013" name="Environ. Sci. Technol.">
        <title>The 4-tert-butylphenol-utilizing bacterium Sphingobium fuliginis OMI can degrade bisphenols via phenolic ring hydroxylation and meta-cleavage pathway.</title>
        <authorList>
            <person name="Ogata Y."/>
            <person name="Goda S."/>
            <person name="Toyama T."/>
            <person name="Sei K."/>
            <person name="Ike M."/>
        </authorList>
    </citation>
    <scope>NUCLEOTIDE SEQUENCE [LARGE SCALE GENOMIC DNA]</scope>
    <source>
        <strain evidence="7 9">OMI</strain>
    </source>
</reference>
<feature type="domain" description="Pyrrolo-quinoline quinone repeat" evidence="6">
    <location>
        <begin position="169"/>
        <end position="769"/>
    </location>
</feature>
<feature type="transmembrane region" description="Helical" evidence="5">
    <location>
        <begin position="61"/>
        <end position="79"/>
    </location>
</feature>
<reference evidence="7" key="3">
    <citation type="submission" date="2017-10" db="EMBL/GenBank/DDBJ databases">
        <title>Bioaugmenting a lab-scale membrane bioreactor with Sphingobium fuliginis OMI to degrade 4-tert-butylphenol.</title>
        <authorList>
            <person name="Takada K."/>
            <person name="Shiba T."/>
            <person name="Soda S."/>
            <person name="Inoue D."/>
            <person name="Miyake M."/>
            <person name="Eguchi M."/>
            <person name="Ike M."/>
        </authorList>
    </citation>
    <scope>NUCLEOTIDE SEQUENCE</scope>
    <source>
        <strain evidence="7">OMI</strain>
    </source>
</reference>
<comment type="similarity">
    <text evidence="2">Belongs to the bacterial PQQ dehydrogenase family.</text>
</comment>
<feature type="transmembrane region" description="Helical" evidence="5">
    <location>
        <begin position="120"/>
        <end position="140"/>
    </location>
</feature>
<dbReference type="Gene3D" id="2.140.10.10">
    <property type="entry name" value="Quinoprotein alcohol dehydrogenase-like superfamily"/>
    <property type="match status" value="2"/>
</dbReference>
<evidence type="ECO:0000259" key="6">
    <source>
        <dbReference type="Pfam" id="PF01011"/>
    </source>
</evidence>
<comment type="cofactor">
    <cofactor evidence="1">
        <name>pyrroloquinoline quinone</name>
        <dbReference type="ChEBI" id="CHEBI:58442"/>
    </cofactor>
</comment>
<dbReference type="AlphaFoldDB" id="A0A292Z9Z2"/>
<dbReference type="CDD" id="cd10280">
    <property type="entry name" value="PQQ_mGDH"/>
    <property type="match status" value="1"/>
</dbReference>
<evidence type="ECO:0000256" key="5">
    <source>
        <dbReference type="SAM" id="Phobius"/>
    </source>
</evidence>
<evidence type="ECO:0000256" key="3">
    <source>
        <dbReference type="ARBA" id="ARBA00023002"/>
    </source>
</evidence>
<evidence type="ECO:0000313" key="10">
    <source>
        <dbReference type="Proteomes" id="UP000593663"/>
    </source>
</evidence>
<dbReference type="GO" id="GO:0016020">
    <property type="term" value="C:membrane"/>
    <property type="evidence" value="ECO:0007669"/>
    <property type="project" value="InterPro"/>
</dbReference>
<dbReference type="Proteomes" id="UP000593663">
    <property type="component" value="Chromosome 1"/>
</dbReference>
<keyword evidence="5" id="KW-1133">Transmembrane helix</keyword>
<dbReference type="PANTHER" id="PTHR32303:SF4">
    <property type="entry name" value="QUINOPROTEIN GLUCOSE DEHYDROGENASE"/>
    <property type="match status" value="1"/>
</dbReference>
<reference evidence="8" key="6">
    <citation type="journal article" date="2021" name="Microbiol. Resour. Announc.">
        <title>Complete Genome Sequence of Sphingobium barthaii KK22, a High-Molecular-Weight Polycyclic Aromatic Hydrocarbon-Degrading Soil Bacterium.</title>
        <authorList>
            <person name="Mori J.F."/>
            <person name="Kanaly R.A."/>
        </authorList>
    </citation>
    <scope>NUCLEOTIDE SEQUENCE</scope>
    <source>
        <strain evidence="8">KK22</strain>
    </source>
</reference>
<keyword evidence="5" id="KW-0812">Transmembrane</keyword>
<dbReference type="RefSeq" id="WP_099185198.1">
    <property type="nucleotide sequence ID" value="NZ_BEWI01000030.1"/>
</dbReference>
<dbReference type="NCBIfam" id="TIGR03074">
    <property type="entry name" value="PQQ_membr_DH"/>
    <property type="match status" value="1"/>
</dbReference>
<dbReference type="EC" id="1.1.-.-" evidence="8"/>
<dbReference type="EMBL" id="CP060035">
    <property type="protein sequence ID" value="QOT71507.1"/>
    <property type="molecule type" value="Genomic_DNA"/>
</dbReference>
<evidence type="ECO:0000313" key="7">
    <source>
        <dbReference type="EMBL" id="GAY19701.1"/>
    </source>
</evidence>
<sequence>MKSGRQTAKLLKVIAVLIGVVGTANLIGGIWLASLGGSPFYAAAGLTMLASAFLLWKRRAAALHLFAALVLATMAWAWAEIGVDWWPLVPRGDLIFLFGLLLILPWTVRRLAPAGGWVRNAGPLAVALAIAGIFGLAALMRDVHNLDGTLPGPRSAIAAEPNAMPDDDWQAYARSWRGEKFSPLTQLTPANVGKLEVAWQLRTGDLKRSGDPGETTYEMTPIKVDDIVYLCTPHNRVIAVDAETGRERWRFDPLIRTSARNMQHLTCRGLSYWDSSRAGASAADCSRRIFLATNDSRLIALDPRTGAPCRSFGRAGTVSLLPGQPHYNGGWYQVTSAPLVAHGLVVTGGAVYDNISTDVPSGVIRAYDALTGRLVWNFDPGNPDSTAPLGAGRHYTPSSPNSWSTPAADEALGLIYLPMGMGAVDQWGGRRPATTERFATSVLALDIVTGRPRWVFQTVHHDLWDMDVPAQPALVDLDLPGRGRVPALVQSTKTGNLFVLDRRNGKPLFPVEERPGPGGAAPGDRLSPTQPFSAISLMPAPARESDMWGATMLDQLYCRIRFKSLDYKGPFTPPSLRGTLVFPGNFGVMDWGGISIDPIRQVAFAHPNYVAFVDRLIPRAEMEDHGVRGPAGGSDRRGSDEQGYNPNAGAPFAVDMNPFLSFAGLPCQSPPWGYVAGIDLRSGRKVWEHKNGTVRDETFLPIPFKLGVPSLGGPMSTAGGLTFMAAAIDNYLRAYDTRTGKVLWRARLPAGGQATPMSYRSRASGRQFVIVVAGGHGSLGTKLGDHVIAYALPRQP</sequence>
<dbReference type="GO" id="GO:0048038">
    <property type="term" value="F:quinone binding"/>
    <property type="evidence" value="ECO:0007669"/>
    <property type="project" value="InterPro"/>
</dbReference>
<protein>
    <submittedName>
        <fullName evidence="7">Glucose dehydrogenase</fullName>
        <ecNumber evidence="7">1.1.5.2</ecNumber>
    </submittedName>
    <submittedName>
        <fullName evidence="8">Membrane-bound PQQ-dependent dehydrogenase, glucose/quinate/shikimate family</fullName>
        <ecNumber evidence="8">1.1.-.-</ecNumber>
    </submittedName>
</protein>
<dbReference type="Proteomes" id="UP000221538">
    <property type="component" value="Unassembled WGS sequence"/>
</dbReference>
<dbReference type="InterPro" id="IPR011047">
    <property type="entry name" value="Quinoprotein_ADH-like_sf"/>
</dbReference>
<evidence type="ECO:0000313" key="8">
    <source>
        <dbReference type="EMBL" id="QOT71507.1"/>
    </source>
</evidence>
<evidence type="ECO:0000256" key="1">
    <source>
        <dbReference type="ARBA" id="ARBA00001931"/>
    </source>
</evidence>
<reference evidence="7 9" key="1">
    <citation type="journal article" date="2013" name="Biodegradation">
        <title>Occurrence of 4-tert-butylphenol (4-t-BP) biodegradation in an aquatic sample caused by the presence of Spirodela polyrrhiza and isolation of a 4-t-BP-utilizing bacterium.</title>
        <authorList>
            <person name="Ogata Y."/>
            <person name="Toyama T."/>
            <person name="Yu N."/>
            <person name="Wang X."/>
            <person name="Sei K."/>
            <person name="Ike M."/>
        </authorList>
    </citation>
    <scope>NUCLEOTIDE SEQUENCE [LARGE SCALE GENOMIC DNA]</scope>
    <source>
        <strain evidence="7 9">OMI</strain>
    </source>
</reference>
<dbReference type="InterPro" id="IPR002372">
    <property type="entry name" value="PQQ_rpt_dom"/>
</dbReference>